<protein>
    <submittedName>
        <fullName evidence="2">Uncharacterized protein</fullName>
    </submittedName>
</protein>
<dbReference type="EMBL" id="MH790556">
    <property type="protein sequence ID" value="QBH76123.1"/>
    <property type="molecule type" value="Genomic_DNA"/>
</dbReference>
<sequence length="30" mass="3405">MLPEIFCGTSRVTRLTRSVRCATNTKIGHR</sequence>
<evidence type="ECO:0000313" key="2">
    <source>
        <dbReference type="EMBL" id="QBH85146.1"/>
    </source>
</evidence>
<evidence type="ECO:0000313" key="1">
    <source>
        <dbReference type="EMBL" id="QBH76123.1"/>
    </source>
</evidence>
<name>A0A481TW96_HHV2</name>
<organismHost>
    <name type="scientific">Homo sapiens</name>
    <name type="common">Human</name>
    <dbReference type="NCBI Taxonomy" id="9606"/>
</organismHost>
<dbReference type="EMBL" id="MH790660">
    <property type="protein sequence ID" value="QBH85146.1"/>
    <property type="molecule type" value="Genomic_DNA"/>
</dbReference>
<proteinExistence type="predicted"/>
<organism evidence="2">
    <name type="scientific">Human herpesvirus 2</name>
    <name type="common">HHV-2</name>
    <name type="synonym">Human herpes simplex virus 2</name>
    <dbReference type="NCBI Taxonomy" id="10310"/>
    <lineage>
        <taxon>Viruses</taxon>
        <taxon>Duplodnaviria</taxon>
        <taxon>Heunggongvirae</taxon>
        <taxon>Peploviricota</taxon>
        <taxon>Herviviricetes</taxon>
        <taxon>Herpesvirales</taxon>
        <taxon>Orthoherpesviridae</taxon>
        <taxon>Alphaherpesvirinae</taxon>
        <taxon>Simplexvirus</taxon>
        <taxon>Simplexvirus humanalpha2</taxon>
    </lineage>
</organism>
<reference evidence="2" key="1">
    <citation type="submission" date="2018-08" db="EMBL/GenBank/DDBJ databases">
        <title>HSV2 whole genome sequences from clinical isolates.</title>
        <authorList>
            <person name="Roychoudhury P."/>
            <person name="Greninger A.L."/>
            <person name="Jerome K.R."/>
            <person name="Johnston C."/>
            <person name="Wald A."/>
            <person name="Xie H."/>
        </authorList>
    </citation>
    <scope>NUCLEOTIDE SEQUENCE</scope>
    <source>
        <strain evidence="2">2008-483</strain>
        <strain evidence="1">2012-15948</strain>
    </source>
</reference>
<accession>A0A481TW96</accession>